<feature type="region of interest" description="Disordered" evidence="1">
    <location>
        <begin position="1"/>
        <end position="21"/>
    </location>
</feature>
<dbReference type="Proteomes" id="UP001595699">
    <property type="component" value="Unassembled WGS sequence"/>
</dbReference>
<proteinExistence type="predicted"/>
<dbReference type="RefSeq" id="WP_205116003.1">
    <property type="nucleotide sequence ID" value="NZ_JAFBCM010000001.1"/>
</dbReference>
<evidence type="ECO:0000256" key="2">
    <source>
        <dbReference type="SAM" id="Phobius"/>
    </source>
</evidence>
<keyword evidence="2" id="KW-0812">Transmembrane</keyword>
<organism evidence="3 4">
    <name type="scientific">Tenggerimyces flavus</name>
    <dbReference type="NCBI Taxonomy" id="1708749"/>
    <lineage>
        <taxon>Bacteria</taxon>
        <taxon>Bacillati</taxon>
        <taxon>Actinomycetota</taxon>
        <taxon>Actinomycetes</taxon>
        <taxon>Propionibacteriales</taxon>
        <taxon>Nocardioidaceae</taxon>
        <taxon>Tenggerimyces</taxon>
    </lineage>
</organism>
<gene>
    <name evidence="3" type="ORF">ACFOUW_39030</name>
</gene>
<keyword evidence="2" id="KW-0472">Membrane</keyword>
<protein>
    <submittedName>
        <fullName evidence="3">Uncharacterized protein</fullName>
    </submittedName>
</protein>
<keyword evidence="2" id="KW-1133">Transmembrane helix</keyword>
<keyword evidence="4" id="KW-1185">Reference proteome</keyword>
<sequence>MSTNVDGSEPSSASVSGGAETLDELPYVPAVAFGVEGYDPEDPWNAVLCVESDEAVTVLPLTPRTLEGLLGALDEVRAGQRVALRLSPDEEEETYDSEPPSEERQGIFRRVASVARLATGSTSVSRAWNESLRGRLTIIAGAVLFVLLGVILSIVTR</sequence>
<accession>A0ABV7YSJ9</accession>
<name>A0ABV7YSJ9_9ACTN</name>
<dbReference type="EMBL" id="JBHRZH010000062">
    <property type="protein sequence ID" value="MFC3766875.1"/>
    <property type="molecule type" value="Genomic_DNA"/>
</dbReference>
<evidence type="ECO:0000313" key="4">
    <source>
        <dbReference type="Proteomes" id="UP001595699"/>
    </source>
</evidence>
<feature type="compositionally biased region" description="Polar residues" evidence="1">
    <location>
        <begin position="1"/>
        <end position="15"/>
    </location>
</feature>
<comment type="caution">
    <text evidence="3">The sequence shown here is derived from an EMBL/GenBank/DDBJ whole genome shotgun (WGS) entry which is preliminary data.</text>
</comment>
<evidence type="ECO:0000313" key="3">
    <source>
        <dbReference type="EMBL" id="MFC3766875.1"/>
    </source>
</evidence>
<feature type="transmembrane region" description="Helical" evidence="2">
    <location>
        <begin position="136"/>
        <end position="155"/>
    </location>
</feature>
<evidence type="ECO:0000256" key="1">
    <source>
        <dbReference type="SAM" id="MobiDB-lite"/>
    </source>
</evidence>
<reference evidence="4" key="1">
    <citation type="journal article" date="2019" name="Int. J. Syst. Evol. Microbiol.">
        <title>The Global Catalogue of Microorganisms (GCM) 10K type strain sequencing project: providing services to taxonomists for standard genome sequencing and annotation.</title>
        <authorList>
            <consortium name="The Broad Institute Genomics Platform"/>
            <consortium name="The Broad Institute Genome Sequencing Center for Infectious Disease"/>
            <person name="Wu L."/>
            <person name="Ma J."/>
        </authorList>
    </citation>
    <scope>NUCLEOTIDE SEQUENCE [LARGE SCALE GENOMIC DNA]</scope>
    <source>
        <strain evidence="4">CGMCC 4.7241</strain>
    </source>
</reference>